<sequence>MSQWHKGTFMTSAIFLCSAEKTMLFQDAMVTLAVKSCKSATSVQLTMLFQDTTMVPFAVKFCKSATS</sequence>
<proteinExistence type="predicted"/>
<keyword evidence="3" id="KW-1185">Reference proteome</keyword>
<evidence type="ECO:0000313" key="2">
    <source>
        <dbReference type="EMBL" id="TKW32985.1"/>
    </source>
</evidence>
<evidence type="ECO:0000256" key="1">
    <source>
        <dbReference type="SAM" id="SignalP"/>
    </source>
</evidence>
<evidence type="ECO:0000313" key="3">
    <source>
        <dbReference type="Proteomes" id="UP000298652"/>
    </source>
</evidence>
<reference evidence="2" key="1">
    <citation type="submission" date="2019-03" db="EMBL/GenBank/DDBJ databases">
        <title>WGS assembly of Setaria viridis.</title>
        <authorList>
            <person name="Huang P."/>
            <person name="Jenkins J."/>
            <person name="Grimwood J."/>
            <person name="Barry K."/>
            <person name="Healey A."/>
            <person name="Mamidi S."/>
            <person name="Sreedasyam A."/>
            <person name="Shu S."/>
            <person name="Feldman M."/>
            <person name="Wu J."/>
            <person name="Yu Y."/>
            <person name="Chen C."/>
            <person name="Johnson J."/>
            <person name="Rokhsar D."/>
            <person name="Baxter I."/>
            <person name="Schmutz J."/>
            <person name="Brutnell T."/>
            <person name="Kellogg E."/>
        </authorList>
    </citation>
    <scope>NUCLEOTIDE SEQUENCE [LARGE SCALE GENOMIC DNA]</scope>
</reference>
<dbReference type="Proteomes" id="UP000298652">
    <property type="component" value="Chromosome 2"/>
</dbReference>
<protein>
    <recommendedName>
        <fullName evidence="4">Secreted protein</fullName>
    </recommendedName>
</protein>
<dbReference type="EMBL" id="CM016553">
    <property type="protein sequence ID" value="TKW32985.1"/>
    <property type="molecule type" value="Genomic_DNA"/>
</dbReference>
<accession>A0A4U6VVA6</accession>
<dbReference type="Gramene" id="TKW32985">
    <property type="protein sequence ID" value="TKW32985"/>
    <property type="gene ID" value="SEVIR_2G202850v2"/>
</dbReference>
<name>A0A4U6VVA6_SETVI</name>
<keyword evidence="1" id="KW-0732">Signal</keyword>
<evidence type="ECO:0008006" key="4">
    <source>
        <dbReference type="Google" id="ProtNLM"/>
    </source>
</evidence>
<feature type="chain" id="PRO_5020432135" description="Secreted protein" evidence="1">
    <location>
        <begin position="20"/>
        <end position="67"/>
    </location>
</feature>
<feature type="signal peptide" evidence="1">
    <location>
        <begin position="1"/>
        <end position="19"/>
    </location>
</feature>
<organism evidence="2 3">
    <name type="scientific">Setaria viridis</name>
    <name type="common">Green bristlegrass</name>
    <name type="synonym">Setaria italica subsp. viridis</name>
    <dbReference type="NCBI Taxonomy" id="4556"/>
    <lineage>
        <taxon>Eukaryota</taxon>
        <taxon>Viridiplantae</taxon>
        <taxon>Streptophyta</taxon>
        <taxon>Embryophyta</taxon>
        <taxon>Tracheophyta</taxon>
        <taxon>Spermatophyta</taxon>
        <taxon>Magnoliopsida</taxon>
        <taxon>Liliopsida</taxon>
        <taxon>Poales</taxon>
        <taxon>Poaceae</taxon>
        <taxon>PACMAD clade</taxon>
        <taxon>Panicoideae</taxon>
        <taxon>Panicodae</taxon>
        <taxon>Paniceae</taxon>
        <taxon>Cenchrinae</taxon>
        <taxon>Setaria</taxon>
    </lineage>
</organism>
<dbReference type="AlphaFoldDB" id="A0A4U6VVA6"/>
<gene>
    <name evidence="2" type="ORF">SEVIR_2G202850v2</name>
</gene>